<comment type="similarity">
    <text evidence="1 3">Belongs to the short-chain dehydrogenases/reductases (SDR) family.</text>
</comment>
<evidence type="ECO:0000259" key="6">
    <source>
        <dbReference type="SMART" id="SM00822"/>
    </source>
</evidence>
<keyword evidence="5" id="KW-0472">Membrane</keyword>
<dbReference type="EMBL" id="JACJSI010000025">
    <property type="protein sequence ID" value="MBD2530803.1"/>
    <property type="molecule type" value="Genomic_DNA"/>
</dbReference>
<dbReference type="PROSITE" id="PS00061">
    <property type="entry name" value="ADH_SHORT"/>
    <property type="match status" value="1"/>
</dbReference>
<organism evidence="7 8">
    <name type="scientific">Nostoc flagelliforme FACHB-838</name>
    <dbReference type="NCBI Taxonomy" id="2692904"/>
    <lineage>
        <taxon>Bacteria</taxon>
        <taxon>Bacillati</taxon>
        <taxon>Cyanobacteriota</taxon>
        <taxon>Cyanophyceae</taxon>
        <taxon>Nostocales</taxon>
        <taxon>Nostocaceae</taxon>
        <taxon>Nostoc</taxon>
    </lineage>
</organism>
<dbReference type="Gene3D" id="3.40.50.720">
    <property type="entry name" value="NAD(P)-binding Rossmann-like Domain"/>
    <property type="match status" value="1"/>
</dbReference>
<dbReference type="RefSeq" id="WP_190941403.1">
    <property type="nucleotide sequence ID" value="NZ_JACJSI010000025.1"/>
</dbReference>
<dbReference type="PANTHER" id="PTHR44196">
    <property type="entry name" value="DEHYDROGENASE/REDUCTASE SDR FAMILY MEMBER 7B"/>
    <property type="match status" value="1"/>
</dbReference>
<dbReference type="InterPro" id="IPR057326">
    <property type="entry name" value="KR_dom"/>
</dbReference>
<reference evidence="7 8" key="1">
    <citation type="journal article" date="2020" name="ISME J.">
        <title>Comparative genomics reveals insights into cyanobacterial evolution and habitat adaptation.</title>
        <authorList>
            <person name="Chen M.Y."/>
            <person name="Teng W.K."/>
            <person name="Zhao L."/>
            <person name="Hu C.X."/>
            <person name="Zhou Y.K."/>
            <person name="Han B.P."/>
            <person name="Song L.R."/>
            <person name="Shu W.S."/>
        </authorList>
    </citation>
    <scope>NUCLEOTIDE SEQUENCE [LARGE SCALE GENOMIC DNA]</scope>
    <source>
        <strain evidence="7 8">FACHB-838</strain>
    </source>
</reference>
<feature type="compositionally biased region" description="Basic and acidic residues" evidence="4">
    <location>
        <begin position="337"/>
        <end position="358"/>
    </location>
</feature>
<dbReference type="SMART" id="SM00822">
    <property type="entry name" value="PKS_KR"/>
    <property type="match status" value="1"/>
</dbReference>
<accession>A0ABR8DR19</accession>
<keyword evidence="8" id="KW-1185">Reference proteome</keyword>
<dbReference type="PRINTS" id="PR00080">
    <property type="entry name" value="SDRFAMILY"/>
</dbReference>
<keyword evidence="2" id="KW-0560">Oxidoreductase</keyword>
<protein>
    <submittedName>
        <fullName evidence="7">SDR family NAD(P)-dependent oxidoreductase</fullName>
    </submittedName>
</protein>
<feature type="region of interest" description="Disordered" evidence="4">
    <location>
        <begin position="337"/>
        <end position="372"/>
    </location>
</feature>
<keyword evidence="5" id="KW-0812">Transmembrane</keyword>
<comment type="caution">
    <text evidence="7">The sequence shown here is derived from an EMBL/GenBank/DDBJ whole genome shotgun (WGS) entry which is preliminary data.</text>
</comment>
<dbReference type="SUPFAM" id="SSF51735">
    <property type="entry name" value="NAD(P)-binding Rossmann-fold domains"/>
    <property type="match status" value="1"/>
</dbReference>
<evidence type="ECO:0000313" key="8">
    <source>
        <dbReference type="Proteomes" id="UP000623440"/>
    </source>
</evidence>
<evidence type="ECO:0000256" key="3">
    <source>
        <dbReference type="RuleBase" id="RU000363"/>
    </source>
</evidence>
<dbReference type="PRINTS" id="PR00081">
    <property type="entry name" value="GDHRDH"/>
</dbReference>
<feature type="domain" description="Ketoreductase" evidence="6">
    <location>
        <begin position="39"/>
        <end position="218"/>
    </location>
</feature>
<dbReference type="PANTHER" id="PTHR44196:SF1">
    <property type="entry name" value="DEHYDROGENASE_REDUCTASE SDR FAMILY MEMBER 7B"/>
    <property type="match status" value="1"/>
</dbReference>
<feature type="transmembrane region" description="Helical" evidence="5">
    <location>
        <begin position="12"/>
        <end position="29"/>
    </location>
</feature>
<dbReference type="Proteomes" id="UP000623440">
    <property type="component" value="Unassembled WGS sequence"/>
</dbReference>
<keyword evidence="5" id="KW-1133">Transmembrane helix</keyword>
<sequence length="372" mass="41015">MHINYDSLLRLIAFAFALLPGFLLLDRWWRERIYDLQGKTILITGGSRGLGLVMARQLIDAGARIAICARDEAELERARTELEQRGKEVFALTCDVTDQAQVEQMVQQVKERFGAIDILINNAGTDIIGPVETLTMQDYDDMMKLHFWAPLYTTYAVLPEMQQQKNGRIVNISSIGGKLASPHMVGYCASKFALVGLSEGMRTELAKDGIAVTTVCPGFIHTGVVDHAVMKGQHRKEFAWFSIGDSLPLLSASAEKVARATIAGLRRGATEVIVPFPTWVSVKFYALFPGLSTNLFGLLNRLLPEPGGIGKERAFGKDSHSAWSPSWLTYLSDRAARRNNERPVTEPKATTEVKEVGTDGKVSPQVPPEVQA</sequence>
<dbReference type="InterPro" id="IPR020904">
    <property type="entry name" value="Sc_DH/Rdtase_CS"/>
</dbReference>
<dbReference type="Pfam" id="PF00106">
    <property type="entry name" value="adh_short"/>
    <property type="match status" value="1"/>
</dbReference>
<name>A0ABR8DR19_9NOSO</name>
<dbReference type="InterPro" id="IPR002347">
    <property type="entry name" value="SDR_fam"/>
</dbReference>
<evidence type="ECO:0000256" key="4">
    <source>
        <dbReference type="SAM" id="MobiDB-lite"/>
    </source>
</evidence>
<dbReference type="InterPro" id="IPR036291">
    <property type="entry name" value="NAD(P)-bd_dom_sf"/>
</dbReference>
<evidence type="ECO:0000256" key="2">
    <source>
        <dbReference type="ARBA" id="ARBA00023002"/>
    </source>
</evidence>
<evidence type="ECO:0000313" key="7">
    <source>
        <dbReference type="EMBL" id="MBD2530803.1"/>
    </source>
</evidence>
<proteinExistence type="inferred from homology"/>
<evidence type="ECO:0000256" key="1">
    <source>
        <dbReference type="ARBA" id="ARBA00006484"/>
    </source>
</evidence>
<evidence type="ECO:0000256" key="5">
    <source>
        <dbReference type="SAM" id="Phobius"/>
    </source>
</evidence>
<gene>
    <name evidence="7" type="ORF">H6G97_14950</name>
</gene>